<dbReference type="AlphaFoldDB" id="A0A0F9M6E6"/>
<accession>A0A0F9M6E6</accession>
<evidence type="ECO:0000313" key="1">
    <source>
        <dbReference type="EMBL" id="KKN03025.1"/>
    </source>
</evidence>
<organism evidence="1">
    <name type="scientific">marine sediment metagenome</name>
    <dbReference type="NCBI Taxonomy" id="412755"/>
    <lineage>
        <taxon>unclassified sequences</taxon>
        <taxon>metagenomes</taxon>
        <taxon>ecological metagenomes</taxon>
    </lineage>
</organism>
<name>A0A0F9M6E6_9ZZZZ</name>
<comment type="caution">
    <text evidence="1">The sequence shown here is derived from an EMBL/GenBank/DDBJ whole genome shotgun (WGS) entry which is preliminary data.</text>
</comment>
<protein>
    <submittedName>
        <fullName evidence="1">Uncharacterized protein</fullName>
    </submittedName>
</protein>
<reference evidence="1" key="1">
    <citation type="journal article" date="2015" name="Nature">
        <title>Complex archaea that bridge the gap between prokaryotes and eukaryotes.</title>
        <authorList>
            <person name="Spang A."/>
            <person name="Saw J.H."/>
            <person name="Jorgensen S.L."/>
            <person name="Zaremba-Niedzwiedzka K."/>
            <person name="Martijn J."/>
            <person name="Lind A.E."/>
            <person name="van Eijk R."/>
            <person name="Schleper C."/>
            <person name="Guy L."/>
            <person name="Ettema T.J."/>
        </authorList>
    </citation>
    <scope>NUCLEOTIDE SEQUENCE</scope>
</reference>
<sequence>MGQCFNCQRQTPVLFNCSVCRELVCYICLAIEKPQICWSCQPQLENSEVQSHEATPKVATSSIVCGENKEVL</sequence>
<dbReference type="EMBL" id="LAZR01005080">
    <property type="protein sequence ID" value="KKN03025.1"/>
    <property type="molecule type" value="Genomic_DNA"/>
</dbReference>
<gene>
    <name evidence="1" type="ORF">LCGC14_1111760</name>
</gene>
<proteinExistence type="predicted"/>